<dbReference type="InterPro" id="IPR051772">
    <property type="entry name" value="Gastrokine"/>
</dbReference>
<dbReference type="Proteomes" id="UP000515135">
    <property type="component" value="Unplaced"/>
</dbReference>
<dbReference type="KEGG" id="bbel:109480376"/>
<feature type="signal peptide" evidence="3">
    <location>
        <begin position="1"/>
        <end position="21"/>
    </location>
</feature>
<dbReference type="GeneID" id="109480376"/>
<keyword evidence="3" id="KW-0732">Signal</keyword>
<dbReference type="RefSeq" id="XP_019638129.1">
    <property type="nucleotide sequence ID" value="XM_019782570.1"/>
</dbReference>
<feature type="chain" id="PRO_5027664251" evidence="3">
    <location>
        <begin position="22"/>
        <end position="269"/>
    </location>
</feature>
<keyword evidence="5" id="KW-1185">Reference proteome</keyword>
<organism evidence="5 6">
    <name type="scientific">Branchiostoma belcheri</name>
    <name type="common">Amphioxus</name>
    <dbReference type="NCBI Taxonomy" id="7741"/>
    <lineage>
        <taxon>Eukaryota</taxon>
        <taxon>Metazoa</taxon>
        <taxon>Chordata</taxon>
        <taxon>Cephalochordata</taxon>
        <taxon>Leptocardii</taxon>
        <taxon>Amphioxiformes</taxon>
        <taxon>Branchiostomatidae</taxon>
        <taxon>Branchiostoma</taxon>
    </lineage>
</organism>
<accession>A0A6P4ZVV2</accession>
<evidence type="ECO:0000259" key="4">
    <source>
        <dbReference type="PROSITE" id="PS50869"/>
    </source>
</evidence>
<evidence type="ECO:0000256" key="3">
    <source>
        <dbReference type="SAM" id="SignalP"/>
    </source>
</evidence>
<dbReference type="SMART" id="SM01039">
    <property type="entry name" value="BRICHOS"/>
    <property type="match status" value="1"/>
</dbReference>
<name>A0A6P4ZVV2_BRABE</name>
<dbReference type="PROSITE" id="PS50869">
    <property type="entry name" value="BRICHOS"/>
    <property type="match status" value="1"/>
</dbReference>
<reference evidence="6" key="1">
    <citation type="submission" date="2025-08" db="UniProtKB">
        <authorList>
            <consortium name="RefSeq"/>
        </authorList>
    </citation>
    <scope>IDENTIFICATION</scope>
    <source>
        <tissue evidence="6">Gonad</tissue>
    </source>
</reference>
<feature type="domain" description="BRICHOS" evidence="4">
    <location>
        <begin position="67"/>
        <end position="162"/>
    </location>
</feature>
<sequence>MAFNVLRLVVGVLVVLRTASAGPVCDCSQKSTGKILKLRVHENSAEFEQAVEIHAEKNMQIFHVPQHNRVDKSDIMHDFNQHLTMIRFPDKKVCYLAPLAEGRPIPEDVESGFQQAKTLVPTMTVGTPTSRTWNVVRPAIDDRSFLTEDMAMFCAKFPIYRVEEAAGGQVTVTLETDEGKPEEKPPNTTTGTPGIAAQNDMAPQARQESGGSMSCVPVTCMGPICTQCLILGESCEYYSLCHRGTCETQHVMDAIQECCPICCSSYGYY</sequence>
<dbReference type="PANTHER" id="PTHR16483">
    <property type="entry name" value="GASTROKINE 1"/>
    <property type="match status" value="1"/>
</dbReference>
<evidence type="ECO:0000313" key="6">
    <source>
        <dbReference type="RefSeq" id="XP_019638129.1"/>
    </source>
</evidence>
<dbReference type="InterPro" id="IPR007084">
    <property type="entry name" value="BRICHOS_dom"/>
</dbReference>
<dbReference type="Gene3D" id="3.30.390.150">
    <property type="match status" value="1"/>
</dbReference>
<proteinExistence type="predicted"/>
<evidence type="ECO:0000256" key="2">
    <source>
        <dbReference type="SAM" id="MobiDB-lite"/>
    </source>
</evidence>
<protein>
    <submittedName>
        <fullName evidence="6">Uncharacterized protein LOC109480376</fullName>
    </submittedName>
</protein>
<keyword evidence="1" id="KW-1015">Disulfide bond</keyword>
<evidence type="ECO:0000313" key="5">
    <source>
        <dbReference type="Proteomes" id="UP000515135"/>
    </source>
</evidence>
<dbReference type="AlphaFoldDB" id="A0A6P4ZVV2"/>
<feature type="region of interest" description="Disordered" evidence="2">
    <location>
        <begin position="173"/>
        <end position="208"/>
    </location>
</feature>
<dbReference type="OrthoDB" id="5978086at2759"/>
<dbReference type="Pfam" id="PF04089">
    <property type="entry name" value="BRICHOS"/>
    <property type="match status" value="1"/>
</dbReference>
<evidence type="ECO:0000256" key="1">
    <source>
        <dbReference type="ARBA" id="ARBA00023157"/>
    </source>
</evidence>
<gene>
    <name evidence="6" type="primary">LOC109480376</name>
</gene>